<organism evidence="8 9">
    <name type="scientific">Candidatus Eisenbergiella pullistercoris</name>
    <dbReference type="NCBI Taxonomy" id="2838555"/>
    <lineage>
        <taxon>Bacteria</taxon>
        <taxon>Bacillati</taxon>
        <taxon>Bacillota</taxon>
        <taxon>Clostridia</taxon>
        <taxon>Lachnospirales</taxon>
        <taxon>Lachnospiraceae</taxon>
        <taxon>Eisenbergiella</taxon>
    </lineage>
</organism>
<sequence length="132" mass="15167">MGRREQREQIFKLLFRVEFNTIGEMPEQCRLFFEDEENTADAADEAYIQGKLDRILEKLSEIDELISTTAKGWTIDRMGKVELTIIRLAVYEIKFDENIPDSVAINEAVELAKKFGQEESSGFVNGVLARFV</sequence>
<dbReference type="AlphaFoldDB" id="A0A9D1YPY6"/>
<dbReference type="HAMAP" id="MF_00073">
    <property type="entry name" value="NusB"/>
    <property type="match status" value="1"/>
</dbReference>
<evidence type="ECO:0000259" key="7">
    <source>
        <dbReference type="Pfam" id="PF01029"/>
    </source>
</evidence>
<keyword evidence="2 6" id="KW-0889">Transcription antitermination</keyword>
<evidence type="ECO:0000313" key="8">
    <source>
        <dbReference type="EMBL" id="HIY60676.1"/>
    </source>
</evidence>
<evidence type="ECO:0000256" key="2">
    <source>
        <dbReference type="ARBA" id="ARBA00022814"/>
    </source>
</evidence>
<evidence type="ECO:0000256" key="1">
    <source>
        <dbReference type="ARBA" id="ARBA00005952"/>
    </source>
</evidence>
<keyword evidence="3 6" id="KW-0694">RNA-binding</keyword>
<dbReference type="PANTHER" id="PTHR11078">
    <property type="entry name" value="N UTILIZATION SUBSTANCE PROTEIN B-RELATED"/>
    <property type="match status" value="1"/>
</dbReference>
<reference evidence="8" key="1">
    <citation type="journal article" date="2021" name="PeerJ">
        <title>Extensive microbial diversity within the chicken gut microbiome revealed by metagenomics and culture.</title>
        <authorList>
            <person name="Gilroy R."/>
            <person name="Ravi A."/>
            <person name="Getino M."/>
            <person name="Pursley I."/>
            <person name="Horton D.L."/>
            <person name="Alikhan N.F."/>
            <person name="Baker D."/>
            <person name="Gharbi K."/>
            <person name="Hall N."/>
            <person name="Watson M."/>
            <person name="Adriaenssens E.M."/>
            <person name="Foster-Nyarko E."/>
            <person name="Jarju S."/>
            <person name="Secka A."/>
            <person name="Antonio M."/>
            <person name="Oren A."/>
            <person name="Chaudhuri R.R."/>
            <person name="La Ragione R."/>
            <person name="Hildebrand F."/>
            <person name="Pallen M.J."/>
        </authorList>
    </citation>
    <scope>NUCLEOTIDE SEQUENCE</scope>
    <source>
        <strain evidence="8">ChiSxjej3B15-24422</strain>
    </source>
</reference>
<keyword evidence="4 6" id="KW-0805">Transcription regulation</keyword>
<evidence type="ECO:0000313" key="9">
    <source>
        <dbReference type="Proteomes" id="UP000824007"/>
    </source>
</evidence>
<proteinExistence type="inferred from homology"/>
<dbReference type="EMBL" id="DXDD01000102">
    <property type="protein sequence ID" value="HIY60676.1"/>
    <property type="molecule type" value="Genomic_DNA"/>
</dbReference>
<dbReference type="PANTHER" id="PTHR11078:SF3">
    <property type="entry name" value="ANTITERMINATION NUSB DOMAIN-CONTAINING PROTEIN"/>
    <property type="match status" value="1"/>
</dbReference>
<dbReference type="Pfam" id="PF01029">
    <property type="entry name" value="NusB"/>
    <property type="match status" value="1"/>
</dbReference>
<comment type="caution">
    <text evidence="8">The sequence shown here is derived from an EMBL/GenBank/DDBJ whole genome shotgun (WGS) entry which is preliminary data.</text>
</comment>
<evidence type="ECO:0000256" key="4">
    <source>
        <dbReference type="ARBA" id="ARBA00023015"/>
    </source>
</evidence>
<accession>A0A9D1YPY6</accession>
<dbReference type="InterPro" id="IPR006027">
    <property type="entry name" value="NusB_RsmB_TIM44"/>
</dbReference>
<keyword evidence="5 6" id="KW-0804">Transcription</keyword>
<dbReference type="Gene3D" id="1.10.940.10">
    <property type="entry name" value="NusB-like"/>
    <property type="match status" value="1"/>
</dbReference>
<protein>
    <recommendedName>
        <fullName evidence="6">Transcription antitermination protein NusB</fullName>
    </recommendedName>
    <alternativeName>
        <fullName evidence="6">Antitermination factor NusB</fullName>
    </alternativeName>
</protein>
<dbReference type="GO" id="GO:0031564">
    <property type="term" value="P:transcription antitermination"/>
    <property type="evidence" value="ECO:0007669"/>
    <property type="project" value="UniProtKB-KW"/>
</dbReference>
<evidence type="ECO:0000256" key="6">
    <source>
        <dbReference type="HAMAP-Rule" id="MF_00073"/>
    </source>
</evidence>
<dbReference type="InterPro" id="IPR011605">
    <property type="entry name" value="NusB_fam"/>
</dbReference>
<dbReference type="Proteomes" id="UP000824007">
    <property type="component" value="Unassembled WGS sequence"/>
</dbReference>
<dbReference type="GO" id="GO:0005829">
    <property type="term" value="C:cytosol"/>
    <property type="evidence" value="ECO:0007669"/>
    <property type="project" value="TreeGrafter"/>
</dbReference>
<dbReference type="GO" id="GO:0006353">
    <property type="term" value="P:DNA-templated transcription termination"/>
    <property type="evidence" value="ECO:0007669"/>
    <property type="project" value="UniProtKB-UniRule"/>
</dbReference>
<comment type="similarity">
    <text evidence="1 6">Belongs to the NusB family.</text>
</comment>
<dbReference type="NCBIfam" id="TIGR01951">
    <property type="entry name" value="nusB"/>
    <property type="match status" value="1"/>
</dbReference>
<feature type="domain" description="NusB/RsmB/TIM44" evidence="7">
    <location>
        <begin position="5"/>
        <end position="131"/>
    </location>
</feature>
<evidence type="ECO:0000256" key="3">
    <source>
        <dbReference type="ARBA" id="ARBA00022884"/>
    </source>
</evidence>
<name>A0A9D1YPY6_9FIRM</name>
<dbReference type="SUPFAM" id="SSF48013">
    <property type="entry name" value="NusB-like"/>
    <property type="match status" value="1"/>
</dbReference>
<dbReference type="GO" id="GO:0003723">
    <property type="term" value="F:RNA binding"/>
    <property type="evidence" value="ECO:0007669"/>
    <property type="project" value="UniProtKB-UniRule"/>
</dbReference>
<comment type="function">
    <text evidence="6">Involved in transcription antitermination. Required for transcription of ribosomal RNA (rRNA) genes. Binds specifically to the boxA antiterminator sequence of the ribosomal RNA (rrn) operons.</text>
</comment>
<evidence type="ECO:0000256" key="5">
    <source>
        <dbReference type="ARBA" id="ARBA00023163"/>
    </source>
</evidence>
<reference evidence="8" key="2">
    <citation type="submission" date="2021-04" db="EMBL/GenBank/DDBJ databases">
        <authorList>
            <person name="Gilroy R."/>
        </authorList>
    </citation>
    <scope>NUCLEOTIDE SEQUENCE</scope>
    <source>
        <strain evidence="8">ChiSxjej3B15-24422</strain>
    </source>
</reference>
<dbReference type="InterPro" id="IPR035926">
    <property type="entry name" value="NusB-like_sf"/>
</dbReference>
<gene>
    <name evidence="6 8" type="primary">nusB</name>
    <name evidence="8" type="ORF">H9831_08375</name>
</gene>